<dbReference type="PROSITE" id="PS00068">
    <property type="entry name" value="MDH"/>
    <property type="match status" value="1"/>
</dbReference>
<dbReference type="InterPro" id="IPR001236">
    <property type="entry name" value="Lactate/malate_DH_N"/>
</dbReference>
<dbReference type="AlphaFoldDB" id="A0A1Q9DTG2"/>
<dbReference type="Proteomes" id="UP000186817">
    <property type="component" value="Unassembled WGS sequence"/>
</dbReference>
<reference evidence="12 13" key="1">
    <citation type="submission" date="2016-02" db="EMBL/GenBank/DDBJ databases">
        <title>Genome analysis of coral dinoflagellate symbionts highlights evolutionary adaptations to a symbiotic lifestyle.</title>
        <authorList>
            <person name="Aranda M."/>
            <person name="Li Y."/>
            <person name="Liew Y.J."/>
            <person name="Baumgarten S."/>
            <person name="Simakov O."/>
            <person name="Wilson M."/>
            <person name="Piel J."/>
            <person name="Ashoor H."/>
            <person name="Bougouffa S."/>
            <person name="Bajic V.B."/>
            <person name="Ryu T."/>
            <person name="Ravasi T."/>
            <person name="Bayer T."/>
            <person name="Micklem G."/>
            <person name="Kim H."/>
            <person name="Bhak J."/>
            <person name="Lajeunesse T.C."/>
            <person name="Voolstra C.R."/>
        </authorList>
    </citation>
    <scope>NUCLEOTIDE SEQUENCE [LARGE SCALE GENOMIC DNA]</scope>
    <source>
        <strain evidence="12 13">CCMP2467</strain>
    </source>
</reference>
<feature type="coiled-coil region" evidence="7">
    <location>
        <begin position="34"/>
        <end position="91"/>
    </location>
</feature>
<dbReference type="GO" id="GO:0005737">
    <property type="term" value="C:cytoplasm"/>
    <property type="evidence" value="ECO:0007669"/>
    <property type="project" value="UniProtKB-ARBA"/>
</dbReference>
<evidence type="ECO:0000256" key="3">
    <source>
        <dbReference type="ARBA" id="ARBA00012995"/>
    </source>
</evidence>
<dbReference type="SUPFAM" id="SSF55729">
    <property type="entry name" value="Acyl-CoA N-acyltransferases (Nat)"/>
    <property type="match status" value="1"/>
</dbReference>
<dbReference type="Gene3D" id="3.40.630.30">
    <property type="match status" value="1"/>
</dbReference>
<dbReference type="SUPFAM" id="SSF51735">
    <property type="entry name" value="NAD(P)-binding Rossmann-fold domains"/>
    <property type="match status" value="1"/>
</dbReference>
<evidence type="ECO:0000256" key="2">
    <source>
        <dbReference type="ARBA" id="ARBA00011738"/>
    </source>
</evidence>
<feature type="region of interest" description="Disordered" evidence="8">
    <location>
        <begin position="213"/>
        <end position="241"/>
    </location>
</feature>
<dbReference type="InterPro" id="IPR036291">
    <property type="entry name" value="NAD(P)-bd_dom_sf"/>
</dbReference>
<keyword evidence="13" id="KW-1185">Reference proteome</keyword>
<dbReference type="EC" id="1.1.1.37" evidence="3"/>
<sequence>MRSMRESRALMLSGWYHGAFQEKHEKQARLQQELASKKGKMKQEIEALAKSEEELQKKLSESQAEATRLRSEAYDERVRRLEEDMKECRKEVDALVPPFVASFKPGEASHVRTSASTDAKEVASLKAQLDSKNVEIEQIKAGFALSAGYPSFMVHRLVQRQLLSDWRSGRQRLQDLAQDNDEARIEQLMQDLEVKETQRAALEQQIKVNGSWRSLAKSEGGEREGEDLSQSQDTEAKSKLQAKFSEVQSDLAKDSVFDMARSDHGSRSSEESVISLVGGSCDRLGACLLELRQAKDALEEEKRISSQASADVLRFKEDLASLKAELAEERGLSGTSKAEGRFAHVARKQAASASGAELAAQSKELQRLQELLDQQGLQAQEDRYRRVATRSLLPLSRCASTLTPPLREGAFYHKAWAAAGLLGASAFFVANQDRQPQTSHCFFGGAAKGNFKVCVCGGSGGIGQPLSLLMALDDNVGELSVYDLDFAMVPPGGVAADLNHLEKKVKVKGYVKSKEEKAIDVLGDCLKDCNLVLVPAGLPRKPGQTRDDLFKINAGIAKEVVEACAKYCPNAVIALIVNPVNSVVPAMAELYKKKGLDPKKIVGVTTLDGVRANKFVAEITGENPNNIEVPVIGGHAGVTIMPVFSQDKHAAKIAQSEIPALDKHVQDAGTDVVNAKNGKGSATLSMAYAGARLGKAVLAGLAGTPTTECAYVMSDVEPDCPYFTSKDVFLLFKIRDGTPELGSGRGQTAVYFAAARKEGFGYHRNLSLFAEAMGGGREGRLGDEPVPKSDDWGQSPLLCKHLVENCAASVNQVDSWGETALFYAMKWQRLETAIYLLQSGASMGIVNKRRQSAEGLATVELARELHSRMQEWAEPPTRKRKRTEEEGEEEDGGAAEGPLALEEWATRPGKMPKVAQADSDDHEETTGTPEQEVVAENDSHRVTLVSADALEEVRDLQKMLVAYQAKLFQGRLFVQSCRALDFCTAFGGAKEKDSEFFEEYSAIVEDGGLGKTASLVLVAREKQNGRVVGYCRADHGDEELRIAQLKAQGAFGVSADLLSFEVVLLSEPLLTLLPAAPEVHGDHQRKGVGKLLIQAAETQALRAEWAFESVTARVLHLNSRAQQIFFSLGFDIRDEPAPDPTMSMLSMHPGNSSEVRCVKMIRRAKHVPEPPVEQTIVEPYEPRLSQNSAAFANPNLKKFRDLAASRATGAESLRAVAPQGPLKRHVIVTFGKSGVEKVHPIGKLNKYEEQRLAEAKAALKKEIQSGIDYAATTSLA</sequence>
<dbReference type="OrthoDB" id="441378at2759"/>
<name>A0A1Q9DTG2_SYMMI</name>
<evidence type="ECO:0000256" key="7">
    <source>
        <dbReference type="SAM" id="Coils"/>
    </source>
</evidence>
<evidence type="ECO:0000313" key="13">
    <source>
        <dbReference type="Proteomes" id="UP000186817"/>
    </source>
</evidence>
<dbReference type="InterPro" id="IPR036770">
    <property type="entry name" value="Ankyrin_rpt-contain_sf"/>
</dbReference>
<dbReference type="NCBIfam" id="TIGR01772">
    <property type="entry name" value="MDH_euk_gproteo"/>
    <property type="match status" value="1"/>
</dbReference>
<protein>
    <recommendedName>
        <fullName evidence="3">malate dehydrogenase</fullName>
        <ecNumber evidence="3">1.1.1.37</ecNumber>
    </recommendedName>
</protein>
<keyword evidence="4" id="KW-0816">Tricarboxylic acid cycle</keyword>
<dbReference type="InterPro" id="IPR016181">
    <property type="entry name" value="Acyl_CoA_acyltransferase"/>
</dbReference>
<dbReference type="Pfam" id="PF00583">
    <property type="entry name" value="Acetyltransf_1"/>
    <property type="match status" value="1"/>
</dbReference>
<dbReference type="InterPro" id="IPR010097">
    <property type="entry name" value="Malate_DH_type1"/>
</dbReference>
<dbReference type="GO" id="GO:0016747">
    <property type="term" value="F:acyltransferase activity, transferring groups other than amino-acyl groups"/>
    <property type="evidence" value="ECO:0007669"/>
    <property type="project" value="InterPro"/>
</dbReference>
<dbReference type="PANTHER" id="PTHR11540">
    <property type="entry name" value="MALATE AND LACTATE DEHYDROGENASE"/>
    <property type="match status" value="1"/>
</dbReference>
<dbReference type="InterPro" id="IPR000182">
    <property type="entry name" value="GNAT_dom"/>
</dbReference>
<dbReference type="Pfam" id="PF02866">
    <property type="entry name" value="Ldh_1_C"/>
    <property type="match status" value="1"/>
</dbReference>
<dbReference type="SUPFAM" id="SSF48403">
    <property type="entry name" value="Ankyrin repeat"/>
    <property type="match status" value="1"/>
</dbReference>
<evidence type="ECO:0000256" key="4">
    <source>
        <dbReference type="ARBA" id="ARBA00022532"/>
    </source>
</evidence>
<dbReference type="InterPro" id="IPR001252">
    <property type="entry name" value="Malate_DH_AS"/>
</dbReference>
<dbReference type="Gene3D" id="3.40.50.720">
    <property type="entry name" value="NAD(P)-binding Rossmann-like Domain"/>
    <property type="match status" value="1"/>
</dbReference>
<dbReference type="SUPFAM" id="SSF56327">
    <property type="entry name" value="LDH C-terminal domain-like"/>
    <property type="match status" value="1"/>
</dbReference>
<evidence type="ECO:0000259" key="10">
    <source>
        <dbReference type="Pfam" id="PF00583"/>
    </source>
</evidence>
<comment type="caution">
    <text evidence="12">The sequence shown here is derived from an EMBL/GenBank/DDBJ whole genome shotgun (WGS) entry which is preliminary data.</text>
</comment>
<dbReference type="GO" id="GO:0070013">
    <property type="term" value="C:intracellular organelle lumen"/>
    <property type="evidence" value="ECO:0007669"/>
    <property type="project" value="UniProtKB-ARBA"/>
</dbReference>
<organism evidence="12 13">
    <name type="scientific">Symbiodinium microadriaticum</name>
    <name type="common">Dinoflagellate</name>
    <name type="synonym">Zooxanthella microadriatica</name>
    <dbReference type="NCBI Taxonomy" id="2951"/>
    <lineage>
        <taxon>Eukaryota</taxon>
        <taxon>Sar</taxon>
        <taxon>Alveolata</taxon>
        <taxon>Dinophyceae</taxon>
        <taxon>Suessiales</taxon>
        <taxon>Symbiodiniaceae</taxon>
        <taxon>Symbiodinium</taxon>
    </lineage>
</organism>
<gene>
    <name evidence="12" type="primary">MDH2</name>
    <name evidence="12" type="ORF">AK812_SmicGene19119</name>
</gene>
<comment type="similarity">
    <text evidence="1">Belongs to the LDH/MDH superfamily. MDH type 1 family.</text>
</comment>
<proteinExistence type="inferred from homology"/>
<evidence type="ECO:0000259" key="11">
    <source>
        <dbReference type="Pfam" id="PF02866"/>
    </source>
</evidence>
<evidence type="ECO:0000259" key="9">
    <source>
        <dbReference type="Pfam" id="PF00056"/>
    </source>
</evidence>
<comment type="subunit">
    <text evidence="2">Homodimer.</text>
</comment>
<dbReference type="PANTHER" id="PTHR11540:SF16">
    <property type="entry name" value="MALATE DEHYDROGENASE, MITOCHONDRIAL"/>
    <property type="match status" value="1"/>
</dbReference>
<evidence type="ECO:0000256" key="5">
    <source>
        <dbReference type="ARBA" id="ARBA00023002"/>
    </source>
</evidence>
<dbReference type="Gene3D" id="1.25.40.20">
    <property type="entry name" value="Ankyrin repeat-containing domain"/>
    <property type="match status" value="1"/>
</dbReference>
<feature type="coiled-coil region" evidence="7">
    <location>
        <begin position="178"/>
        <end position="205"/>
    </location>
</feature>
<feature type="coiled-coil region" evidence="7">
    <location>
        <begin position="281"/>
        <end position="311"/>
    </location>
</feature>
<evidence type="ECO:0000256" key="8">
    <source>
        <dbReference type="SAM" id="MobiDB-lite"/>
    </source>
</evidence>
<evidence type="ECO:0000256" key="6">
    <source>
        <dbReference type="ARBA" id="ARBA00023027"/>
    </source>
</evidence>
<keyword evidence="5" id="KW-0560">Oxidoreductase</keyword>
<feature type="domain" description="Lactate/malate dehydrogenase C-terminal" evidence="11">
    <location>
        <begin position="605"/>
        <end position="723"/>
    </location>
</feature>
<feature type="domain" description="N-acetyltransferase" evidence="10">
    <location>
        <begin position="1009"/>
        <end position="1130"/>
    </location>
</feature>
<dbReference type="InterPro" id="IPR022383">
    <property type="entry name" value="Lactate/malate_DH_C"/>
</dbReference>
<evidence type="ECO:0000256" key="1">
    <source>
        <dbReference type="ARBA" id="ARBA00008824"/>
    </source>
</evidence>
<dbReference type="Gene3D" id="3.90.110.10">
    <property type="entry name" value="Lactate dehydrogenase/glycoside hydrolase, family 4, C-terminal"/>
    <property type="match status" value="2"/>
</dbReference>
<dbReference type="FunFam" id="3.40.50.720:FF:000268">
    <property type="entry name" value="Malate dehydrogenase"/>
    <property type="match status" value="1"/>
</dbReference>
<feature type="domain" description="Lactate/malate dehydrogenase N-terminal" evidence="9">
    <location>
        <begin position="452"/>
        <end position="603"/>
    </location>
</feature>
<evidence type="ECO:0000313" key="12">
    <source>
        <dbReference type="EMBL" id="OLP98441.1"/>
    </source>
</evidence>
<dbReference type="GO" id="GO:0006099">
    <property type="term" value="P:tricarboxylic acid cycle"/>
    <property type="evidence" value="ECO:0007669"/>
    <property type="project" value="UniProtKB-KW"/>
</dbReference>
<dbReference type="EMBL" id="LSRX01000396">
    <property type="protein sequence ID" value="OLP98441.1"/>
    <property type="molecule type" value="Genomic_DNA"/>
</dbReference>
<dbReference type="InterPro" id="IPR015955">
    <property type="entry name" value="Lactate_DH/Glyco_Ohase_4_C"/>
</dbReference>
<dbReference type="FunFam" id="3.90.110.10:FF:000009">
    <property type="entry name" value="Malate dehydrogenase"/>
    <property type="match status" value="1"/>
</dbReference>
<dbReference type="Pfam" id="PF00056">
    <property type="entry name" value="Ldh_1_N"/>
    <property type="match status" value="1"/>
</dbReference>
<feature type="region of interest" description="Disordered" evidence="8">
    <location>
        <begin position="867"/>
        <end position="932"/>
    </location>
</feature>
<keyword evidence="7" id="KW-0175">Coiled coil</keyword>
<accession>A0A1Q9DTG2</accession>
<keyword evidence="6" id="KW-0520">NAD</keyword>
<dbReference type="CDD" id="cd04301">
    <property type="entry name" value="NAT_SF"/>
    <property type="match status" value="1"/>
</dbReference>
<dbReference type="GO" id="GO:0006108">
    <property type="term" value="P:malate metabolic process"/>
    <property type="evidence" value="ECO:0007669"/>
    <property type="project" value="InterPro"/>
</dbReference>
<dbReference type="GO" id="GO:0030060">
    <property type="term" value="F:L-malate dehydrogenase (NAD+) activity"/>
    <property type="evidence" value="ECO:0007669"/>
    <property type="project" value="UniProtKB-EC"/>
</dbReference>